<dbReference type="EMBL" id="JAFIRA010000033">
    <property type="protein sequence ID" value="MCJ2543651.1"/>
    <property type="molecule type" value="Genomic_DNA"/>
</dbReference>
<evidence type="ECO:0000256" key="5">
    <source>
        <dbReference type="ARBA" id="ARBA00023163"/>
    </source>
</evidence>
<sequence length="230" mass="26322">MSETDPSSAHILVIEDEAKLARFVETELAYEGYRVSVASDGTTGLMAARDQKPDLVLLDWMLPGISGLEICRRLRSTGNRVPVVLMTARDDVSDRVAGLDAGADDYVVKPFSIQELLARVRAHLRRQKGSHDGHLVFMDLTLDPLTREVTRGERRVELTAKEYDLLRYLMEHPRQVLTRQQILEHVWGFDFMGDSNIIEVYIRYLRLKIEEQGEKRLIQTVRGVGYVLRE</sequence>
<dbReference type="PANTHER" id="PTHR48111:SF22">
    <property type="entry name" value="REGULATOR OF RPOS"/>
    <property type="match status" value="1"/>
</dbReference>
<reference evidence="10" key="1">
    <citation type="submission" date="2021-02" db="EMBL/GenBank/DDBJ databases">
        <title>The CRISPR/cas machinery reduction and long-range gene transfer in the hot spring cyanobacterium Synechococcus.</title>
        <authorList>
            <person name="Dvorak P."/>
            <person name="Jahodarova E."/>
            <person name="Hasler P."/>
            <person name="Poulickova A."/>
        </authorList>
    </citation>
    <scope>NUCLEOTIDE SEQUENCE</scope>
    <source>
        <strain evidence="10">Rupite</strain>
    </source>
</reference>
<feature type="modified residue" description="4-aspartylphosphate" evidence="6">
    <location>
        <position position="59"/>
    </location>
</feature>
<dbReference type="Proteomes" id="UP000830835">
    <property type="component" value="Unassembled WGS sequence"/>
</dbReference>
<feature type="domain" description="Response regulatory" evidence="8">
    <location>
        <begin position="10"/>
        <end position="124"/>
    </location>
</feature>
<keyword evidence="5" id="KW-0804">Transcription</keyword>
<name>A0ABT0CCY6_THEVL</name>
<dbReference type="InterPro" id="IPR001789">
    <property type="entry name" value="Sig_transdc_resp-reg_receiver"/>
</dbReference>
<dbReference type="PANTHER" id="PTHR48111">
    <property type="entry name" value="REGULATOR OF RPOS"/>
    <property type="match status" value="1"/>
</dbReference>
<proteinExistence type="predicted"/>
<evidence type="ECO:0000259" key="8">
    <source>
        <dbReference type="PROSITE" id="PS50110"/>
    </source>
</evidence>
<dbReference type="RefSeq" id="WP_244351281.1">
    <property type="nucleotide sequence ID" value="NZ_JAFIRA010000033.1"/>
</dbReference>
<feature type="domain" description="OmpR/PhoB-type" evidence="9">
    <location>
        <begin position="132"/>
        <end position="230"/>
    </location>
</feature>
<dbReference type="SUPFAM" id="SSF52172">
    <property type="entry name" value="CheY-like"/>
    <property type="match status" value="1"/>
</dbReference>
<dbReference type="InterPro" id="IPR039420">
    <property type="entry name" value="WalR-like"/>
</dbReference>
<dbReference type="CDD" id="cd00383">
    <property type="entry name" value="trans_reg_C"/>
    <property type="match status" value="1"/>
</dbReference>
<gene>
    <name evidence="10" type="ORF">JX360_12160</name>
</gene>
<evidence type="ECO:0000259" key="9">
    <source>
        <dbReference type="PROSITE" id="PS51755"/>
    </source>
</evidence>
<dbReference type="InterPro" id="IPR036388">
    <property type="entry name" value="WH-like_DNA-bd_sf"/>
</dbReference>
<comment type="caution">
    <text evidence="10">The sequence shown here is derived from an EMBL/GenBank/DDBJ whole genome shotgun (WGS) entry which is preliminary data.</text>
</comment>
<dbReference type="Gene3D" id="6.10.250.690">
    <property type="match status" value="1"/>
</dbReference>
<keyword evidence="4 7" id="KW-0238">DNA-binding</keyword>
<feature type="DNA-binding region" description="OmpR/PhoB-type" evidence="7">
    <location>
        <begin position="132"/>
        <end position="230"/>
    </location>
</feature>
<dbReference type="Pfam" id="PF00486">
    <property type="entry name" value="Trans_reg_C"/>
    <property type="match status" value="1"/>
</dbReference>
<evidence type="ECO:0000256" key="3">
    <source>
        <dbReference type="ARBA" id="ARBA00023015"/>
    </source>
</evidence>
<keyword evidence="3" id="KW-0805">Transcription regulation</keyword>
<dbReference type="PROSITE" id="PS50110">
    <property type="entry name" value="RESPONSE_REGULATORY"/>
    <property type="match status" value="1"/>
</dbReference>
<evidence type="ECO:0000313" key="11">
    <source>
        <dbReference type="Proteomes" id="UP000830835"/>
    </source>
</evidence>
<evidence type="ECO:0000256" key="1">
    <source>
        <dbReference type="ARBA" id="ARBA00022553"/>
    </source>
</evidence>
<evidence type="ECO:0000256" key="7">
    <source>
        <dbReference type="PROSITE-ProRule" id="PRU01091"/>
    </source>
</evidence>
<dbReference type="SMART" id="SM00862">
    <property type="entry name" value="Trans_reg_C"/>
    <property type="match status" value="1"/>
</dbReference>
<evidence type="ECO:0000256" key="2">
    <source>
        <dbReference type="ARBA" id="ARBA00023012"/>
    </source>
</evidence>
<dbReference type="Pfam" id="PF00072">
    <property type="entry name" value="Response_reg"/>
    <property type="match status" value="1"/>
</dbReference>
<dbReference type="InterPro" id="IPR001867">
    <property type="entry name" value="OmpR/PhoB-type_DNA-bd"/>
</dbReference>
<protein>
    <submittedName>
        <fullName evidence="10">Response regulator transcription factor</fullName>
    </submittedName>
</protein>
<keyword evidence="1 6" id="KW-0597">Phosphoprotein</keyword>
<dbReference type="InterPro" id="IPR011006">
    <property type="entry name" value="CheY-like_superfamily"/>
</dbReference>
<evidence type="ECO:0000256" key="4">
    <source>
        <dbReference type="ARBA" id="ARBA00023125"/>
    </source>
</evidence>
<dbReference type="Gene3D" id="3.40.50.2300">
    <property type="match status" value="1"/>
</dbReference>
<dbReference type="SMART" id="SM00448">
    <property type="entry name" value="REC"/>
    <property type="match status" value="1"/>
</dbReference>
<evidence type="ECO:0000313" key="10">
    <source>
        <dbReference type="EMBL" id="MCJ2543651.1"/>
    </source>
</evidence>
<keyword evidence="11" id="KW-1185">Reference proteome</keyword>
<accession>A0ABT0CCY6</accession>
<dbReference type="CDD" id="cd17574">
    <property type="entry name" value="REC_OmpR"/>
    <property type="match status" value="1"/>
</dbReference>
<keyword evidence="2" id="KW-0902">Two-component regulatory system</keyword>
<dbReference type="PROSITE" id="PS51755">
    <property type="entry name" value="OMPR_PHOB"/>
    <property type="match status" value="1"/>
</dbReference>
<evidence type="ECO:0000256" key="6">
    <source>
        <dbReference type="PROSITE-ProRule" id="PRU00169"/>
    </source>
</evidence>
<dbReference type="Gene3D" id="1.10.10.10">
    <property type="entry name" value="Winged helix-like DNA-binding domain superfamily/Winged helix DNA-binding domain"/>
    <property type="match status" value="1"/>
</dbReference>
<organism evidence="10 11">
    <name type="scientific">Thermostichus vulcanus str. 'Rupite'</name>
    <dbReference type="NCBI Taxonomy" id="2813851"/>
    <lineage>
        <taxon>Bacteria</taxon>
        <taxon>Bacillati</taxon>
        <taxon>Cyanobacteriota</taxon>
        <taxon>Cyanophyceae</taxon>
        <taxon>Thermostichales</taxon>
        <taxon>Thermostichaceae</taxon>
        <taxon>Thermostichus</taxon>
    </lineage>
</organism>